<accession>A0AAV7TUK2</accession>
<dbReference type="AlphaFoldDB" id="A0AAV7TUK2"/>
<keyword evidence="3" id="KW-1185">Reference proteome</keyword>
<feature type="compositionally biased region" description="Low complexity" evidence="1">
    <location>
        <begin position="38"/>
        <end position="47"/>
    </location>
</feature>
<evidence type="ECO:0000256" key="1">
    <source>
        <dbReference type="SAM" id="MobiDB-lite"/>
    </source>
</evidence>
<evidence type="ECO:0000313" key="2">
    <source>
        <dbReference type="EMBL" id="KAJ1180424.1"/>
    </source>
</evidence>
<reference evidence="2" key="1">
    <citation type="journal article" date="2022" name="bioRxiv">
        <title>Sequencing and chromosome-scale assembly of the giantPleurodeles waltlgenome.</title>
        <authorList>
            <person name="Brown T."/>
            <person name="Elewa A."/>
            <person name="Iarovenko S."/>
            <person name="Subramanian E."/>
            <person name="Araus A.J."/>
            <person name="Petzold A."/>
            <person name="Susuki M."/>
            <person name="Suzuki K.-i.T."/>
            <person name="Hayashi T."/>
            <person name="Toyoda A."/>
            <person name="Oliveira C."/>
            <person name="Osipova E."/>
            <person name="Leigh N.D."/>
            <person name="Simon A."/>
            <person name="Yun M.H."/>
        </authorList>
    </citation>
    <scope>NUCLEOTIDE SEQUENCE</scope>
    <source>
        <strain evidence="2">20211129_DDA</strain>
        <tissue evidence="2">Liver</tissue>
    </source>
</reference>
<sequence>MAPLAVFTVIARQESGSTSIPEHRHSTRLQEAAPVTTGRPAFATGPRGRPPAPAPDDGALLPGSAARPQQARALQCLS</sequence>
<comment type="caution">
    <text evidence="2">The sequence shown here is derived from an EMBL/GenBank/DDBJ whole genome shotgun (WGS) entry which is preliminary data.</text>
</comment>
<dbReference type="Proteomes" id="UP001066276">
    <property type="component" value="Chromosome 3_2"/>
</dbReference>
<organism evidence="2 3">
    <name type="scientific">Pleurodeles waltl</name>
    <name type="common">Iberian ribbed newt</name>
    <dbReference type="NCBI Taxonomy" id="8319"/>
    <lineage>
        <taxon>Eukaryota</taxon>
        <taxon>Metazoa</taxon>
        <taxon>Chordata</taxon>
        <taxon>Craniata</taxon>
        <taxon>Vertebrata</taxon>
        <taxon>Euteleostomi</taxon>
        <taxon>Amphibia</taxon>
        <taxon>Batrachia</taxon>
        <taxon>Caudata</taxon>
        <taxon>Salamandroidea</taxon>
        <taxon>Salamandridae</taxon>
        <taxon>Pleurodelinae</taxon>
        <taxon>Pleurodeles</taxon>
    </lineage>
</organism>
<gene>
    <name evidence="2" type="ORF">NDU88_005645</name>
</gene>
<proteinExistence type="predicted"/>
<protein>
    <submittedName>
        <fullName evidence="2">Uncharacterized protein</fullName>
    </submittedName>
</protein>
<feature type="region of interest" description="Disordered" evidence="1">
    <location>
        <begin position="13"/>
        <end position="78"/>
    </location>
</feature>
<dbReference type="EMBL" id="JANPWB010000006">
    <property type="protein sequence ID" value="KAJ1180424.1"/>
    <property type="molecule type" value="Genomic_DNA"/>
</dbReference>
<name>A0AAV7TUK2_PLEWA</name>
<evidence type="ECO:0000313" key="3">
    <source>
        <dbReference type="Proteomes" id="UP001066276"/>
    </source>
</evidence>